<protein>
    <submittedName>
        <fullName evidence="2">Uncharacterized protein</fullName>
    </submittedName>
</protein>
<proteinExistence type="predicted"/>
<dbReference type="WBParaSite" id="PEQ_0000429201-mRNA-1">
    <property type="protein sequence ID" value="PEQ_0000429201-mRNA-1"/>
    <property type="gene ID" value="PEQ_0000429201"/>
</dbReference>
<dbReference type="AlphaFoldDB" id="A0A914RHM2"/>
<organism evidence="1 2">
    <name type="scientific">Parascaris equorum</name>
    <name type="common">Equine roundworm</name>
    <dbReference type="NCBI Taxonomy" id="6256"/>
    <lineage>
        <taxon>Eukaryota</taxon>
        <taxon>Metazoa</taxon>
        <taxon>Ecdysozoa</taxon>
        <taxon>Nematoda</taxon>
        <taxon>Chromadorea</taxon>
        <taxon>Rhabditida</taxon>
        <taxon>Spirurina</taxon>
        <taxon>Ascaridomorpha</taxon>
        <taxon>Ascaridoidea</taxon>
        <taxon>Ascarididae</taxon>
        <taxon>Parascaris</taxon>
    </lineage>
</organism>
<keyword evidence="1" id="KW-1185">Reference proteome</keyword>
<dbReference type="Proteomes" id="UP000887564">
    <property type="component" value="Unplaced"/>
</dbReference>
<sequence>MAPTPNENASVSEVMRIDMAASLMHSPIRLGTGYARFVCRTADTIRNILSVPTATNKNGITPTISL</sequence>
<evidence type="ECO:0000313" key="2">
    <source>
        <dbReference type="WBParaSite" id="PEQ_0000429201-mRNA-1"/>
    </source>
</evidence>
<accession>A0A914RHM2</accession>
<name>A0A914RHM2_PAREQ</name>
<reference evidence="2" key="1">
    <citation type="submission" date="2022-11" db="UniProtKB">
        <authorList>
            <consortium name="WormBaseParasite"/>
        </authorList>
    </citation>
    <scope>IDENTIFICATION</scope>
</reference>
<evidence type="ECO:0000313" key="1">
    <source>
        <dbReference type="Proteomes" id="UP000887564"/>
    </source>
</evidence>